<dbReference type="InterPro" id="IPR046342">
    <property type="entry name" value="CBS_dom_sf"/>
</dbReference>
<dbReference type="InterPro" id="IPR000644">
    <property type="entry name" value="CBS_dom"/>
</dbReference>
<dbReference type="InterPro" id="IPR051257">
    <property type="entry name" value="Diverse_CBS-Domain"/>
</dbReference>
<dbReference type="Proteomes" id="UP000501602">
    <property type="component" value="Chromosome"/>
</dbReference>
<dbReference type="PANTHER" id="PTHR43080">
    <property type="entry name" value="CBS DOMAIN-CONTAINING PROTEIN CBSX3, MITOCHONDRIAL"/>
    <property type="match status" value="1"/>
</dbReference>
<dbReference type="PROSITE" id="PS51371">
    <property type="entry name" value="CBS"/>
    <property type="match status" value="2"/>
</dbReference>
<protein>
    <submittedName>
        <fullName evidence="4">CBS domain-containing protein</fullName>
    </submittedName>
</protein>
<dbReference type="SUPFAM" id="SSF54631">
    <property type="entry name" value="CBS-domain pair"/>
    <property type="match status" value="1"/>
</dbReference>
<organism evidence="4 5">
    <name type="scientific">Ferrimonas lipolytica</name>
    <dbReference type="NCBI Taxonomy" id="2724191"/>
    <lineage>
        <taxon>Bacteria</taxon>
        <taxon>Pseudomonadati</taxon>
        <taxon>Pseudomonadota</taxon>
        <taxon>Gammaproteobacteria</taxon>
        <taxon>Alteromonadales</taxon>
        <taxon>Ferrimonadaceae</taxon>
        <taxon>Ferrimonas</taxon>
    </lineage>
</organism>
<sequence length="138" mass="15194">MESVKVRDYMTKHPVALSKTMSIDSAVETLLQAAQSGAPVVDAEQNLLGFVSEQELLSVMLKSTYHCDLHATVADVMRTDVVTANVDDSVLTLAEQMLDAKPKIYPVVEGTRLIGMINRSRVLLALNTHMQQCYRNSA</sequence>
<feature type="domain" description="CBS" evidence="3">
    <location>
        <begin position="10"/>
        <end position="69"/>
    </location>
</feature>
<feature type="domain" description="CBS" evidence="3">
    <location>
        <begin position="77"/>
        <end position="132"/>
    </location>
</feature>
<dbReference type="SMART" id="SM00116">
    <property type="entry name" value="CBS"/>
    <property type="match status" value="2"/>
</dbReference>
<dbReference type="Gene3D" id="3.10.580.10">
    <property type="entry name" value="CBS-domain"/>
    <property type="match status" value="1"/>
</dbReference>
<dbReference type="KEGG" id="fes:HER31_03810"/>
<dbReference type="RefSeq" id="WP_168659349.1">
    <property type="nucleotide sequence ID" value="NZ_CP051180.1"/>
</dbReference>
<dbReference type="EMBL" id="CP051180">
    <property type="protein sequence ID" value="QIZ76089.1"/>
    <property type="molecule type" value="Genomic_DNA"/>
</dbReference>
<evidence type="ECO:0000313" key="4">
    <source>
        <dbReference type="EMBL" id="QIZ76089.1"/>
    </source>
</evidence>
<dbReference type="AlphaFoldDB" id="A0A6H1UBR7"/>
<dbReference type="Pfam" id="PF00571">
    <property type="entry name" value="CBS"/>
    <property type="match status" value="2"/>
</dbReference>
<dbReference type="InterPro" id="IPR044729">
    <property type="entry name" value="CBS_bac"/>
</dbReference>
<evidence type="ECO:0000256" key="1">
    <source>
        <dbReference type="ARBA" id="ARBA00023122"/>
    </source>
</evidence>
<reference evidence="4 5" key="1">
    <citation type="submission" date="2020-04" db="EMBL/GenBank/DDBJ databases">
        <title>Ferrimonas sp. S7 isolated from sea water.</title>
        <authorList>
            <person name="Bae S.S."/>
            <person name="Baek K."/>
        </authorList>
    </citation>
    <scope>NUCLEOTIDE SEQUENCE [LARGE SCALE GENOMIC DNA]</scope>
    <source>
        <strain evidence="4 5">S7</strain>
    </source>
</reference>
<gene>
    <name evidence="4" type="ORF">HER31_03810</name>
</gene>
<dbReference type="CDD" id="cd04629">
    <property type="entry name" value="CBS_pair_bac"/>
    <property type="match status" value="1"/>
</dbReference>
<evidence type="ECO:0000259" key="3">
    <source>
        <dbReference type="PROSITE" id="PS51371"/>
    </source>
</evidence>
<name>A0A6H1UBR7_9GAMM</name>
<keyword evidence="5" id="KW-1185">Reference proteome</keyword>
<accession>A0A6H1UBR7</accession>
<proteinExistence type="predicted"/>
<evidence type="ECO:0000256" key="2">
    <source>
        <dbReference type="PROSITE-ProRule" id="PRU00703"/>
    </source>
</evidence>
<dbReference type="PANTHER" id="PTHR43080:SF26">
    <property type="entry name" value="REGULATORY PROTEIN"/>
    <property type="match status" value="1"/>
</dbReference>
<evidence type="ECO:0000313" key="5">
    <source>
        <dbReference type="Proteomes" id="UP000501602"/>
    </source>
</evidence>
<keyword evidence="1 2" id="KW-0129">CBS domain</keyword>